<proteinExistence type="predicted"/>
<evidence type="ECO:0000313" key="1">
    <source>
        <dbReference type="EMBL" id="KHJ82826.1"/>
    </source>
</evidence>
<dbReference type="OrthoDB" id="5868301at2759"/>
<organism evidence="1 2">
    <name type="scientific">Oesophagostomum dentatum</name>
    <name type="common">Nodular worm</name>
    <dbReference type="NCBI Taxonomy" id="61180"/>
    <lineage>
        <taxon>Eukaryota</taxon>
        <taxon>Metazoa</taxon>
        <taxon>Ecdysozoa</taxon>
        <taxon>Nematoda</taxon>
        <taxon>Chromadorea</taxon>
        <taxon>Rhabditida</taxon>
        <taxon>Rhabditina</taxon>
        <taxon>Rhabditomorpha</taxon>
        <taxon>Strongyloidea</taxon>
        <taxon>Strongylidae</taxon>
        <taxon>Oesophagostomum</taxon>
    </lineage>
</organism>
<gene>
    <name evidence="1" type="ORF">OESDEN_17479</name>
</gene>
<dbReference type="AlphaFoldDB" id="A0A0B1SG06"/>
<dbReference type="EMBL" id="KN576884">
    <property type="protein sequence ID" value="KHJ82826.1"/>
    <property type="molecule type" value="Genomic_DNA"/>
</dbReference>
<sequence length="87" mass="9903">MRNIVYICLTPLAVCQFYTQPVLLYQYPLSTSADQQYVLQSPTYQQIPYQTSIAQPGYGLQAQYVQAAYQPLNYPTYQTGLGQGSFF</sequence>
<keyword evidence="2" id="KW-1185">Reference proteome</keyword>
<protein>
    <submittedName>
        <fullName evidence="1">Uncharacterized protein</fullName>
    </submittedName>
</protein>
<evidence type="ECO:0000313" key="2">
    <source>
        <dbReference type="Proteomes" id="UP000053660"/>
    </source>
</evidence>
<reference evidence="1 2" key="1">
    <citation type="submission" date="2014-03" db="EMBL/GenBank/DDBJ databases">
        <title>Draft genome of the hookworm Oesophagostomum dentatum.</title>
        <authorList>
            <person name="Mitreva M."/>
        </authorList>
    </citation>
    <scope>NUCLEOTIDE SEQUENCE [LARGE SCALE GENOMIC DNA]</scope>
    <source>
        <strain evidence="1 2">OD-Hann</strain>
    </source>
</reference>
<dbReference type="Proteomes" id="UP000053660">
    <property type="component" value="Unassembled WGS sequence"/>
</dbReference>
<accession>A0A0B1SG06</accession>
<name>A0A0B1SG06_OESDE</name>